<accession>A0A0D1JXP4</accession>
<dbReference type="PATRIC" id="fig|280871.6.peg.1771"/>
<dbReference type="Proteomes" id="UP000032221">
    <property type="component" value="Unassembled WGS sequence"/>
</dbReference>
<gene>
    <name evidence="2" type="ORF">TL10_08565</name>
</gene>
<keyword evidence="1" id="KW-0472">Membrane</keyword>
<evidence type="ECO:0000313" key="3">
    <source>
        <dbReference type="Proteomes" id="UP000032221"/>
    </source>
</evidence>
<feature type="transmembrane region" description="Helical" evidence="1">
    <location>
        <begin position="220"/>
        <end position="241"/>
    </location>
</feature>
<dbReference type="RefSeq" id="WP_052506348.1">
    <property type="nucleotide sequence ID" value="NZ_JXST01000009.1"/>
</dbReference>
<comment type="caution">
    <text evidence="2">The sequence shown here is derived from an EMBL/GenBank/DDBJ whole genome shotgun (WGS) entry which is preliminary data.</text>
</comment>
<reference evidence="2 3" key="1">
    <citation type="submission" date="2015-01" db="EMBL/GenBank/DDBJ databases">
        <title>Genome sequence of Mycobacterium llatzerense and Mycobacterium immunogenum recovered from brain abscess.</title>
        <authorList>
            <person name="Greninger A.L."/>
            <person name="Langelier C."/>
            <person name="Cunningham G."/>
            <person name="Chiu C.Y."/>
            <person name="Miller S."/>
        </authorList>
    </citation>
    <scope>NUCLEOTIDE SEQUENCE [LARGE SCALE GENOMIC DNA]</scope>
    <source>
        <strain evidence="2 3">CLUC14</strain>
    </source>
</reference>
<keyword evidence="1" id="KW-1133">Transmembrane helix</keyword>
<protein>
    <submittedName>
        <fullName evidence="2">Uncharacterized protein</fullName>
    </submittedName>
</protein>
<dbReference type="STRING" id="280871.TL10_08565"/>
<evidence type="ECO:0000313" key="2">
    <source>
        <dbReference type="EMBL" id="KIU17389.1"/>
    </source>
</evidence>
<proteinExistence type="predicted"/>
<name>A0A0D1JXP4_9MYCO</name>
<organism evidence="2 3">
    <name type="scientific">Mycolicibacterium llatzerense</name>
    <dbReference type="NCBI Taxonomy" id="280871"/>
    <lineage>
        <taxon>Bacteria</taxon>
        <taxon>Bacillati</taxon>
        <taxon>Actinomycetota</taxon>
        <taxon>Actinomycetes</taxon>
        <taxon>Mycobacteriales</taxon>
        <taxon>Mycobacteriaceae</taxon>
        <taxon>Mycolicibacterium</taxon>
    </lineage>
</organism>
<keyword evidence="3" id="KW-1185">Reference proteome</keyword>
<sequence>MWPAVWSEVRWAFTPPRSWLLGVVANVVLALVWLSVQPLASGGRHHQDWVILVGTYFSSFVLADTTTTNVLGADHDRVQRALAESIPPWRMLLHKNLALLVLVGLPVLAVAAVLTLWLETPARLGVTIPNVAVPILSWLGIGNVVSVLLPVAEVPLAQRWGQRHDRRRIVLWLSSLALPYALYFVADPIGGVEHRELWRALPTAVAHIVGPVLGRDTKSAVHLGVAIMVWMAGTLFADWWVRRRGVQFR</sequence>
<feature type="transmembrane region" description="Helical" evidence="1">
    <location>
        <begin position="18"/>
        <end position="36"/>
    </location>
</feature>
<dbReference type="OrthoDB" id="4377027at2"/>
<evidence type="ECO:0000256" key="1">
    <source>
        <dbReference type="SAM" id="Phobius"/>
    </source>
</evidence>
<dbReference type="EMBL" id="JXST01000009">
    <property type="protein sequence ID" value="KIU17389.1"/>
    <property type="molecule type" value="Genomic_DNA"/>
</dbReference>
<keyword evidence="1" id="KW-0812">Transmembrane</keyword>
<feature type="transmembrane region" description="Helical" evidence="1">
    <location>
        <begin position="138"/>
        <end position="157"/>
    </location>
</feature>
<feature type="transmembrane region" description="Helical" evidence="1">
    <location>
        <begin position="97"/>
        <end position="118"/>
    </location>
</feature>
<dbReference type="AlphaFoldDB" id="A0A0D1JXP4"/>
<feature type="transmembrane region" description="Helical" evidence="1">
    <location>
        <begin position="169"/>
        <end position="186"/>
    </location>
</feature>